<reference evidence="8" key="1">
    <citation type="submission" date="2021-01" db="EMBL/GenBank/DDBJ databases">
        <authorList>
            <consortium name="Genoscope - CEA"/>
            <person name="William W."/>
        </authorList>
    </citation>
    <scope>NUCLEOTIDE SEQUENCE</scope>
</reference>
<dbReference type="Proteomes" id="UP000692954">
    <property type="component" value="Unassembled WGS sequence"/>
</dbReference>
<evidence type="ECO:0000313" key="9">
    <source>
        <dbReference type="Proteomes" id="UP000692954"/>
    </source>
</evidence>
<evidence type="ECO:0000256" key="4">
    <source>
        <dbReference type="PIRNR" id="PIRNR000948"/>
    </source>
</evidence>
<keyword evidence="6" id="KW-0732">Signal</keyword>
<dbReference type="EMBL" id="CAJJDN010000050">
    <property type="protein sequence ID" value="CAD8086520.1"/>
    <property type="molecule type" value="Genomic_DNA"/>
</dbReference>
<comment type="similarity">
    <text evidence="4">Belongs to the acid sphingomyelinase family.</text>
</comment>
<dbReference type="PANTHER" id="PTHR10340">
    <property type="entry name" value="SPHINGOMYELIN PHOSPHODIESTERASE"/>
    <property type="match status" value="1"/>
</dbReference>
<dbReference type="PANTHER" id="PTHR10340:SF57">
    <property type="entry name" value="METALLOPHOS DOMAIN-CONTAINING PROTEIN"/>
    <property type="match status" value="1"/>
</dbReference>
<feature type="signal peptide" evidence="6">
    <location>
        <begin position="1"/>
        <end position="20"/>
    </location>
</feature>
<dbReference type="InterPro" id="IPR011160">
    <property type="entry name" value="Sphingomy_PDE"/>
</dbReference>
<sequence>MNKYIVLLILFGVCFSSSLSNQEKFFCKQCHKFVHTIQKVENFWDKSIVWFLELVAEGICAYAKIEKHSVCKGAIHEMTPVIFEGIQTRYLDEDFICPLIRWCPKVYEELKLEDYISNILKDKPQNTRWPEIDGTDTIEIIHVSDIHTDLLYKEGTTQNCDEPVCCREGLEEKSYNRKKAGYWGSDRNCDLPERTFEQFVNFLKTDVINPNKKTFLFWTGDNAPHDVWKQGREYNFQNSRRITEIFKKANLGVTIIPQVGNHEMFPVDQYDYMTDKDSGLRVEFSKMWKEWLGDETAQFFRENGFYALEFDNFKVIAYDSQVCNPDNWYLLKDPTDPSGFLEWAEQELKKSELKDQAVYFMAHIYTQECLVPWARRFNALIERYSYNVRAQIYGHAHGEFFNLYKGQNGKPMNIAYISSSLTTYNNKLPSFRKFIVDAKTMIPLNYYQYRLDLDKYNYIGEGAILKWDIVFDFLTEYGVTKMYPEDLHGITERLFNEPELLKKFDFNQNSGTGLAFDDALEYFCLLNNSIKDEYRVCKGYVMKKSWTEYISPGWRKRIDNPEKNDKKKKTKKKKQQKE</sequence>
<dbReference type="CDD" id="cd00842">
    <property type="entry name" value="MPP_ASMase"/>
    <property type="match status" value="1"/>
</dbReference>
<dbReference type="OrthoDB" id="286449at2759"/>
<evidence type="ECO:0000256" key="2">
    <source>
        <dbReference type="ARBA" id="ARBA00023157"/>
    </source>
</evidence>
<evidence type="ECO:0000256" key="3">
    <source>
        <dbReference type="ARBA" id="ARBA00023180"/>
    </source>
</evidence>
<keyword evidence="4" id="KW-0326">Glycosidase</keyword>
<evidence type="ECO:0000256" key="1">
    <source>
        <dbReference type="ARBA" id="ARBA00022801"/>
    </source>
</evidence>
<keyword evidence="3" id="KW-0325">Glycoprotein</keyword>
<evidence type="ECO:0000256" key="6">
    <source>
        <dbReference type="SAM" id="SignalP"/>
    </source>
</evidence>
<evidence type="ECO:0000259" key="7">
    <source>
        <dbReference type="PROSITE" id="PS50015"/>
    </source>
</evidence>
<dbReference type="InterPro" id="IPR004843">
    <property type="entry name" value="Calcineurin-like_PHP"/>
</dbReference>
<comment type="function">
    <text evidence="4">Converts sphingomyelin to ceramide.</text>
</comment>
<dbReference type="PIRSF" id="PIRSF000948">
    <property type="entry name" value="Sphingomy_PDE"/>
    <property type="match status" value="1"/>
</dbReference>
<keyword evidence="9" id="KW-1185">Reference proteome</keyword>
<dbReference type="Pfam" id="PF00149">
    <property type="entry name" value="Metallophos"/>
    <property type="match status" value="1"/>
</dbReference>
<accession>A0A8S1N1N8</accession>
<comment type="caution">
    <text evidence="8">The sequence shown here is derived from an EMBL/GenBank/DDBJ whole genome shotgun (WGS) entry which is preliminary data.</text>
</comment>
<evidence type="ECO:0000313" key="8">
    <source>
        <dbReference type="EMBL" id="CAD8086520.1"/>
    </source>
</evidence>
<dbReference type="PROSITE" id="PS50015">
    <property type="entry name" value="SAP_B"/>
    <property type="match status" value="1"/>
</dbReference>
<gene>
    <name evidence="8" type="ORF">PSON_ATCC_30995.1.T0500032</name>
</gene>
<name>A0A8S1N1N8_9CILI</name>
<dbReference type="InterPro" id="IPR008139">
    <property type="entry name" value="SaposinB_dom"/>
</dbReference>
<organism evidence="8 9">
    <name type="scientific">Paramecium sonneborni</name>
    <dbReference type="NCBI Taxonomy" id="65129"/>
    <lineage>
        <taxon>Eukaryota</taxon>
        <taxon>Sar</taxon>
        <taxon>Alveolata</taxon>
        <taxon>Ciliophora</taxon>
        <taxon>Intramacronucleata</taxon>
        <taxon>Oligohymenophorea</taxon>
        <taxon>Peniculida</taxon>
        <taxon>Parameciidae</taxon>
        <taxon>Paramecium</taxon>
    </lineage>
</organism>
<dbReference type="InterPro" id="IPR041805">
    <property type="entry name" value="ASMase/PPN1_MPP"/>
</dbReference>
<proteinExistence type="inferred from homology"/>
<feature type="region of interest" description="Disordered" evidence="5">
    <location>
        <begin position="555"/>
        <end position="578"/>
    </location>
</feature>
<feature type="compositionally biased region" description="Basic and acidic residues" evidence="5">
    <location>
        <begin position="556"/>
        <end position="565"/>
    </location>
</feature>
<dbReference type="AlphaFoldDB" id="A0A8S1N1N8"/>
<keyword evidence="1 4" id="KW-0378">Hydrolase</keyword>
<feature type="compositionally biased region" description="Basic residues" evidence="5">
    <location>
        <begin position="566"/>
        <end position="578"/>
    </location>
</feature>
<protein>
    <recommendedName>
        <fullName evidence="4">Sphingomyelin phosphodiesterase</fullName>
    </recommendedName>
</protein>
<feature type="domain" description="Saposin B-type" evidence="7">
    <location>
        <begin position="23"/>
        <end position="107"/>
    </location>
</feature>
<evidence type="ECO:0000256" key="5">
    <source>
        <dbReference type="SAM" id="MobiDB-lite"/>
    </source>
</evidence>
<dbReference type="GO" id="GO:0016787">
    <property type="term" value="F:hydrolase activity"/>
    <property type="evidence" value="ECO:0007669"/>
    <property type="project" value="UniProtKB-KW"/>
</dbReference>
<feature type="chain" id="PRO_5035923139" description="Sphingomyelin phosphodiesterase" evidence="6">
    <location>
        <begin position="21"/>
        <end position="578"/>
    </location>
</feature>
<keyword evidence="2" id="KW-1015">Disulfide bond</keyword>